<name>J9GI69_9ZZZZ</name>
<gene>
    <name evidence="1" type="ORF">EVA_10276</name>
</gene>
<proteinExistence type="predicted"/>
<dbReference type="EMBL" id="AMCI01002877">
    <property type="protein sequence ID" value="EJX01618.1"/>
    <property type="molecule type" value="Genomic_DNA"/>
</dbReference>
<comment type="caution">
    <text evidence="1">The sequence shown here is derived from an EMBL/GenBank/DDBJ whole genome shotgun (WGS) entry which is preliminary data.</text>
</comment>
<organism evidence="1">
    <name type="scientific">gut metagenome</name>
    <dbReference type="NCBI Taxonomy" id="749906"/>
    <lineage>
        <taxon>unclassified sequences</taxon>
        <taxon>metagenomes</taxon>
        <taxon>organismal metagenomes</taxon>
    </lineage>
</organism>
<accession>J9GI69</accession>
<reference evidence="1" key="1">
    <citation type="journal article" date="2012" name="PLoS ONE">
        <title>Gene sets for utilization of primary and secondary nutrition supplies in the distal gut of endangered iberian lynx.</title>
        <authorList>
            <person name="Alcaide M."/>
            <person name="Messina E."/>
            <person name="Richter M."/>
            <person name="Bargiela R."/>
            <person name="Peplies J."/>
            <person name="Huws S.A."/>
            <person name="Newbold C.J."/>
            <person name="Golyshin P.N."/>
            <person name="Simon M.A."/>
            <person name="Lopez G."/>
            <person name="Yakimov M.M."/>
            <person name="Ferrer M."/>
        </authorList>
    </citation>
    <scope>NUCLEOTIDE SEQUENCE</scope>
</reference>
<protein>
    <submittedName>
        <fullName evidence="1">Glyceraldehyde-3-phosphate dehydrogenase</fullName>
    </submittedName>
</protein>
<sequence>MSDEIEYLVRVTNFIVIPRYNLNECICQSDTSLSIEDRSVSIAEEVRRNYSVFSVTENTSEFAFRSFLHCSADFCVSSRLSEVNCQVNYRYVQSRNTHRHTSQLTVQFRDNLTYSLSSTCRRRDDVARSSTTTTPVLQRWTVYSLLSCSSRVYSSHQTICDTPFVVQYLSDRSQAVSSTRSVRNELSTLNVSVFVNTANEHRSVVLRRSRHNYVLSTSFDVSLSLFLSQEETCRFNYVFSFNFVPLQVSWVTFCSYADNVTVNDELVVFNVSFDSTFELAVHSVILEHVSQVINWAEVIDTYDLNVITSLSCAEYEAADTTETVNTYFNHNFFLN</sequence>
<dbReference type="AlphaFoldDB" id="J9GI69"/>
<evidence type="ECO:0000313" key="1">
    <source>
        <dbReference type="EMBL" id="EJX01618.1"/>
    </source>
</evidence>